<protein>
    <submittedName>
        <fullName evidence="1">Uncharacterized protein</fullName>
    </submittedName>
</protein>
<dbReference type="AlphaFoldDB" id="A0A7J7I1E6"/>
<evidence type="ECO:0000313" key="2">
    <source>
        <dbReference type="Proteomes" id="UP000593564"/>
    </source>
</evidence>
<accession>A0A7J7I1E6</accession>
<organism evidence="1 2">
    <name type="scientific">Camellia sinensis</name>
    <name type="common">Tea plant</name>
    <name type="synonym">Thea sinensis</name>
    <dbReference type="NCBI Taxonomy" id="4442"/>
    <lineage>
        <taxon>Eukaryota</taxon>
        <taxon>Viridiplantae</taxon>
        <taxon>Streptophyta</taxon>
        <taxon>Embryophyta</taxon>
        <taxon>Tracheophyta</taxon>
        <taxon>Spermatophyta</taxon>
        <taxon>Magnoliopsida</taxon>
        <taxon>eudicotyledons</taxon>
        <taxon>Gunneridae</taxon>
        <taxon>Pentapetalae</taxon>
        <taxon>asterids</taxon>
        <taxon>Ericales</taxon>
        <taxon>Theaceae</taxon>
        <taxon>Camellia</taxon>
    </lineage>
</organism>
<dbReference type="Proteomes" id="UP000593564">
    <property type="component" value="Unassembled WGS sequence"/>
</dbReference>
<proteinExistence type="predicted"/>
<name>A0A7J7I1E6_CAMSI</name>
<sequence>MESSAKSIEEVVEEIMRTHRSLLARPGIDEVEAAKTLILNVDKEEQARIVAIARKRKGFYSYGIAGSIPSGDALAPQILDSSLKIPSTSGEFGSFFTMGFVHTLLS</sequence>
<evidence type="ECO:0000313" key="1">
    <source>
        <dbReference type="EMBL" id="KAF5958351.1"/>
    </source>
</evidence>
<keyword evidence="2" id="KW-1185">Reference proteome</keyword>
<comment type="caution">
    <text evidence="1">The sequence shown here is derived from an EMBL/GenBank/DDBJ whole genome shotgun (WGS) entry which is preliminary data.</text>
</comment>
<dbReference type="EMBL" id="JACBKZ010000002">
    <property type="protein sequence ID" value="KAF5958351.1"/>
    <property type="molecule type" value="Genomic_DNA"/>
</dbReference>
<gene>
    <name evidence="1" type="ORF">HYC85_005576</name>
</gene>
<reference evidence="1 2" key="2">
    <citation type="submission" date="2020-07" db="EMBL/GenBank/DDBJ databases">
        <title>Genome assembly of wild tea tree DASZ reveals pedigree and selection history of tea varieties.</title>
        <authorList>
            <person name="Zhang W."/>
        </authorList>
    </citation>
    <scope>NUCLEOTIDE SEQUENCE [LARGE SCALE GENOMIC DNA]</scope>
    <source>
        <strain evidence="2">cv. G240</strain>
        <tissue evidence="1">Leaf</tissue>
    </source>
</reference>
<reference evidence="2" key="1">
    <citation type="journal article" date="2020" name="Nat. Commun.">
        <title>Genome assembly of wild tea tree DASZ reveals pedigree and selection history of tea varieties.</title>
        <authorList>
            <person name="Zhang W."/>
            <person name="Zhang Y."/>
            <person name="Qiu H."/>
            <person name="Guo Y."/>
            <person name="Wan H."/>
            <person name="Zhang X."/>
            <person name="Scossa F."/>
            <person name="Alseekh S."/>
            <person name="Zhang Q."/>
            <person name="Wang P."/>
            <person name="Xu L."/>
            <person name="Schmidt M.H."/>
            <person name="Jia X."/>
            <person name="Li D."/>
            <person name="Zhu A."/>
            <person name="Guo F."/>
            <person name="Chen W."/>
            <person name="Ni D."/>
            <person name="Usadel B."/>
            <person name="Fernie A.R."/>
            <person name="Wen W."/>
        </authorList>
    </citation>
    <scope>NUCLEOTIDE SEQUENCE [LARGE SCALE GENOMIC DNA]</scope>
    <source>
        <strain evidence="2">cv. G240</strain>
    </source>
</reference>